<reference evidence="2" key="1">
    <citation type="submission" date="2016-09" db="EMBL/GenBank/DDBJ databases">
        <authorList>
            <person name="Capua I."/>
            <person name="De Benedictis P."/>
            <person name="Joannis T."/>
            <person name="Lombin L.H."/>
            <person name="Cattoli G."/>
        </authorList>
    </citation>
    <scope>NUCLEOTIDE SEQUENCE</scope>
    <source>
        <strain evidence="2">B9</strain>
    </source>
</reference>
<organism evidence="2">
    <name type="scientific">Cupriavidus necator</name>
    <name type="common">Alcaligenes eutrophus</name>
    <name type="synonym">Ralstonia eutropha</name>
    <dbReference type="NCBI Taxonomy" id="106590"/>
    <lineage>
        <taxon>Bacteria</taxon>
        <taxon>Pseudomonadati</taxon>
        <taxon>Pseudomonadota</taxon>
        <taxon>Betaproteobacteria</taxon>
        <taxon>Burkholderiales</taxon>
        <taxon>Burkholderiaceae</taxon>
        <taxon>Cupriavidus</taxon>
    </lineage>
</organism>
<accession>A0A1K0JCP5</accession>
<evidence type="ECO:0000256" key="1">
    <source>
        <dbReference type="SAM" id="MobiDB-lite"/>
    </source>
</evidence>
<evidence type="ECO:0000313" key="2">
    <source>
        <dbReference type="EMBL" id="SCU76913.1"/>
    </source>
</evidence>
<protein>
    <submittedName>
        <fullName evidence="2">Uncharacterized protein</fullName>
    </submittedName>
</protein>
<feature type="compositionally biased region" description="Low complexity" evidence="1">
    <location>
        <begin position="61"/>
        <end position="78"/>
    </location>
</feature>
<feature type="region of interest" description="Disordered" evidence="1">
    <location>
        <begin position="1"/>
        <end position="24"/>
    </location>
</feature>
<dbReference type="Gene3D" id="2.140.10.10">
    <property type="entry name" value="Quinoprotein alcohol dehydrogenase-like superfamily"/>
    <property type="match status" value="1"/>
</dbReference>
<sequence>MWNSRLATSAKATPMTYRSSPSGGQFVMVTAGGRPHYGTKPGTKLVAYPLPAANARGARKLPPGSSGSRLASSALTLS</sequence>
<proteinExistence type="predicted"/>
<dbReference type="InterPro" id="IPR011047">
    <property type="entry name" value="Quinoprotein_ADH-like_sf"/>
</dbReference>
<dbReference type="AlphaFoldDB" id="A0A1K0JCP5"/>
<name>A0A1K0JCP5_CUPNE</name>
<dbReference type="SUPFAM" id="SSF50998">
    <property type="entry name" value="Quinoprotein alcohol dehydrogenase-like"/>
    <property type="match status" value="1"/>
</dbReference>
<feature type="region of interest" description="Disordered" evidence="1">
    <location>
        <begin position="55"/>
        <end position="78"/>
    </location>
</feature>
<dbReference type="EMBL" id="FMSH01000277">
    <property type="protein sequence ID" value="SCU76913.1"/>
    <property type="molecule type" value="Genomic_DNA"/>
</dbReference>
<feature type="compositionally biased region" description="Polar residues" evidence="1">
    <location>
        <begin position="1"/>
        <end position="23"/>
    </location>
</feature>
<gene>
    <name evidence="2" type="ORF">CNECB9_3480070</name>
</gene>